<evidence type="ECO:0000313" key="3">
    <source>
        <dbReference type="Proteomes" id="UP000315540"/>
    </source>
</evidence>
<gene>
    <name evidence="2" type="ORF">FHK87_18780</name>
</gene>
<protein>
    <submittedName>
        <fullName evidence="2">Uncharacterized protein</fullName>
    </submittedName>
</protein>
<keyword evidence="3" id="KW-1185">Reference proteome</keyword>
<keyword evidence="1" id="KW-0732">Signal</keyword>
<sequence>MISSNKFLLLIVLYCFQTVCAQDSCVIFPDGFGRYLGQVFLEQKDITKEPFYTEEVAQKWNILSDVAKTHNVSAPEYTYYKTYFLTSNIEPDVYDLYLVFKSKKDTVAIEIEASKNKELWTLRKIESDFFNLINPRKNSEQFVSNNWITDDQKFYPNLNQTNAFSYSKDKKDDCFPDPLSFIKEYAKQLFSSSTVDTSTTIVTLDEYKETYIPSMLEVLEKAKIKSPGDLEQITKIEKQVKDTPEEFYKSYFLEGIHRISNYVNENQFSEENIDHIEFRIQNFRNELLGKGKILLEANIILAKNNQKEGIRCKALWYHNTWKIIYQQANTFGITTDN</sequence>
<proteinExistence type="predicted"/>
<feature type="signal peptide" evidence="1">
    <location>
        <begin position="1"/>
        <end position="21"/>
    </location>
</feature>
<dbReference type="EMBL" id="VFWZ01000006">
    <property type="protein sequence ID" value="TPN84009.1"/>
    <property type="molecule type" value="Genomic_DNA"/>
</dbReference>
<dbReference type="RefSeq" id="WP_140595317.1">
    <property type="nucleotide sequence ID" value="NZ_VFWZ01000006.1"/>
</dbReference>
<reference evidence="2 3" key="1">
    <citation type="submission" date="2019-06" db="EMBL/GenBank/DDBJ databases">
        <authorList>
            <person name="Meng X."/>
        </authorList>
    </citation>
    <scope>NUCLEOTIDE SEQUENCE [LARGE SCALE GENOMIC DNA]</scope>
    <source>
        <strain evidence="2 3">M625</strain>
    </source>
</reference>
<dbReference type="AlphaFoldDB" id="A0A504JAU1"/>
<organism evidence="2 3">
    <name type="scientific">Aquimarina algicola</name>
    <dbReference type="NCBI Taxonomy" id="2589995"/>
    <lineage>
        <taxon>Bacteria</taxon>
        <taxon>Pseudomonadati</taxon>
        <taxon>Bacteroidota</taxon>
        <taxon>Flavobacteriia</taxon>
        <taxon>Flavobacteriales</taxon>
        <taxon>Flavobacteriaceae</taxon>
        <taxon>Aquimarina</taxon>
    </lineage>
</organism>
<accession>A0A504JAU1</accession>
<evidence type="ECO:0000256" key="1">
    <source>
        <dbReference type="SAM" id="SignalP"/>
    </source>
</evidence>
<dbReference type="Proteomes" id="UP000315540">
    <property type="component" value="Unassembled WGS sequence"/>
</dbReference>
<evidence type="ECO:0000313" key="2">
    <source>
        <dbReference type="EMBL" id="TPN84009.1"/>
    </source>
</evidence>
<comment type="caution">
    <text evidence="2">The sequence shown here is derived from an EMBL/GenBank/DDBJ whole genome shotgun (WGS) entry which is preliminary data.</text>
</comment>
<name>A0A504JAU1_9FLAO</name>
<feature type="chain" id="PRO_5021309145" evidence="1">
    <location>
        <begin position="22"/>
        <end position="337"/>
    </location>
</feature>